<organism evidence="4 5">
    <name type="scientific">Ophiocordyceps australis</name>
    <dbReference type="NCBI Taxonomy" id="1399860"/>
    <lineage>
        <taxon>Eukaryota</taxon>
        <taxon>Fungi</taxon>
        <taxon>Dikarya</taxon>
        <taxon>Ascomycota</taxon>
        <taxon>Pezizomycotina</taxon>
        <taxon>Sordariomycetes</taxon>
        <taxon>Hypocreomycetidae</taxon>
        <taxon>Hypocreales</taxon>
        <taxon>Ophiocordycipitaceae</taxon>
        <taxon>Ophiocordyceps</taxon>
    </lineage>
</organism>
<evidence type="ECO:0000313" key="5">
    <source>
        <dbReference type="Proteomes" id="UP000224854"/>
    </source>
</evidence>
<feature type="region of interest" description="Disordered" evidence="1">
    <location>
        <begin position="760"/>
        <end position="831"/>
    </location>
</feature>
<reference evidence="4 5" key="1">
    <citation type="submission" date="2017-06" db="EMBL/GenBank/DDBJ databases">
        <title>Ant-infecting Ophiocordyceps genomes reveal a high diversity of potential behavioral manipulation genes and a possible major role for enterotoxins.</title>
        <authorList>
            <person name="De Bekker C."/>
            <person name="Evans H.C."/>
            <person name="Brachmann A."/>
            <person name="Hughes D.P."/>
        </authorList>
    </citation>
    <scope>NUCLEOTIDE SEQUENCE [LARGE SCALE GENOMIC DNA]</scope>
    <source>
        <strain evidence="4 5">1348a</strain>
    </source>
</reference>
<feature type="compositionally biased region" description="Acidic residues" evidence="1">
    <location>
        <begin position="787"/>
        <end position="831"/>
    </location>
</feature>
<evidence type="ECO:0000313" key="4">
    <source>
        <dbReference type="EMBL" id="PHH76408.1"/>
    </source>
</evidence>
<evidence type="ECO:0000256" key="1">
    <source>
        <dbReference type="SAM" id="MobiDB-lite"/>
    </source>
</evidence>
<gene>
    <name evidence="4" type="ORF">CDD82_4006</name>
</gene>
<name>A0A2C5YE98_9HYPO</name>
<comment type="caution">
    <text evidence="4">The sequence shown here is derived from an EMBL/GenBank/DDBJ whole genome shotgun (WGS) entry which is preliminary data.</text>
</comment>
<proteinExistence type="predicted"/>
<feature type="domain" description="SLS1 N-terminal" evidence="2">
    <location>
        <begin position="132"/>
        <end position="227"/>
    </location>
</feature>
<dbReference type="OrthoDB" id="5392646at2759"/>
<evidence type="ECO:0000259" key="2">
    <source>
        <dbReference type="Pfam" id="PF20776"/>
    </source>
</evidence>
<dbReference type="EMBL" id="NJEU01000319">
    <property type="protein sequence ID" value="PHH76408.1"/>
    <property type="molecule type" value="Genomic_DNA"/>
</dbReference>
<evidence type="ECO:0000259" key="3">
    <source>
        <dbReference type="Pfam" id="PF20778"/>
    </source>
</evidence>
<feature type="domain" description="SLS1 C-terminal" evidence="3">
    <location>
        <begin position="419"/>
        <end position="669"/>
    </location>
</feature>
<dbReference type="AlphaFoldDB" id="A0A2C5YE98"/>
<accession>A0A2C5YE98</accession>
<dbReference type="InterPro" id="IPR048400">
    <property type="entry name" value="SLS1_N"/>
</dbReference>
<dbReference type="Pfam" id="PF20776">
    <property type="entry name" value="SLS1_N"/>
    <property type="match status" value="1"/>
</dbReference>
<protein>
    <submittedName>
        <fullName evidence="4">Uncharacterized protein</fullName>
    </submittedName>
</protein>
<sequence length="843" mass="95276">MTLLKRAWESKAWNEMNNIKQDCPPIELPSNAAAPEQLYSFDTVIKDMASQQENQEILRYAWPFRDDVIQQRQLASRTLGQPFEALVVTNPNKPRGAPKALPNIGEYVSSLNVPLHWEDAMRERPTVKAEYNSEVFKNIEELRPRHTNVLSRLETEKLVATLMHSFVNEQLAGYIRDKVARTSPKMPYNWIVKETPWKPVESFFWGHITPKQQLALMVVRRSWRIDVLEQIEKLGIAHLWLSPKAFRLITYPTNPLIEAMSTEYCDEAMKEGITQDAKESHLEFHCRKTTLMAILERLDALIKSAKVARVSVAHVNKDELDEPFLKELRRIADAAIEYTPEAKTLQVTWFDDKKQKLGRIQRPQAQAGLDQETPADVALRLITRPGIKPEVNRVQILGLRGRAAATQCHWIEHRRHRRAMSWNEKLWRWLRFTQSVPKEASPETSSIDLPRQVVLSDQSPEANTKNTGLVNSITATFGYVLHQRNSASAVQMARKPRLLFPVVPHPAALTSIRPEQNSVLESAFLIFNFAPDPIHGAAHVGNAPQVRLRVPISPDTDLSKGIPKTALLHAVVPWYVNDVLLPGSSVDIRIVQERLFVLDTRVQLPLKQFVAASKIDLPSSHYKTPARVRILLPKSIASYAKSPVDAMKNANNTLSSSKFTTAVPYIFMDFSKPGEKSDSAVAADFLQAVQDIATGQAFPWHQGHMLMKKPSADQLAALMYGNEDGAKLVPDETQHGQIDNANGMGQLRAVQCVDEKETIQYEQQPRHDQGAKDGRGLRNGGQGGDYQENDQELEKDQDGEEEEEEEEEDDDDDDDDGEGDADEDEDLDDIEEELIKELGFLQG</sequence>
<dbReference type="InterPro" id="IPR048401">
    <property type="entry name" value="SLS1_C"/>
</dbReference>
<feature type="compositionally biased region" description="Basic and acidic residues" evidence="1">
    <location>
        <begin position="760"/>
        <end position="776"/>
    </location>
</feature>
<dbReference type="Pfam" id="PF20778">
    <property type="entry name" value="SLS1_C"/>
    <property type="match status" value="1"/>
</dbReference>
<dbReference type="Proteomes" id="UP000224854">
    <property type="component" value="Unassembled WGS sequence"/>
</dbReference>
<keyword evidence="5" id="KW-1185">Reference proteome</keyword>